<dbReference type="PANTHER" id="PTHR43639">
    <property type="entry name" value="OXIDOREDUCTASE, SHORT-CHAIN DEHYDROGENASE/REDUCTASE FAMILY (AFU_ORTHOLOGUE AFUA_5G02870)"/>
    <property type="match status" value="1"/>
</dbReference>
<evidence type="ECO:0000256" key="1">
    <source>
        <dbReference type="ARBA" id="ARBA00006484"/>
    </source>
</evidence>
<proteinExistence type="inferred from homology"/>
<protein>
    <submittedName>
        <fullName evidence="3">Glucose 1-dehydrogenase</fullName>
    </submittedName>
</protein>
<dbReference type="SUPFAM" id="SSF51735">
    <property type="entry name" value="NAD(P)-binding Rossmann-fold domains"/>
    <property type="match status" value="1"/>
</dbReference>
<dbReference type="PROSITE" id="PS00061">
    <property type="entry name" value="ADH_SHORT"/>
    <property type="match status" value="1"/>
</dbReference>
<evidence type="ECO:0000313" key="4">
    <source>
        <dbReference type="Proteomes" id="UP001418444"/>
    </source>
</evidence>
<keyword evidence="4" id="KW-1185">Reference proteome</keyword>
<comment type="similarity">
    <text evidence="1">Belongs to the short-chain dehydrogenases/reductases (SDR) family.</text>
</comment>
<dbReference type="PRINTS" id="PR00080">
    <property type="entry name" value="SDRFAMILY"/>
</dbReference>
<comment type="caution">
    <text evidence="3">The sequence shown here is derived from an EMBL/GenBank/DDBJ whole genome shotgun (WGS) entry which is preliminary data.</text>
</comment>
<evidence type="ECO:0000256" key="2">
    <source>
        <dbReference type="ARBA" id="ARBA00023002"/>
    </source>
</evidence>
<reference evidence="4" key="1">
    <citation type="journal article" date="2019" name="Int. J. Syst. Evol. Microbiol.">
        <title>The Global Catalogue of Microorganisms (GCM) 10K type strain sequencing project: providing services to taxonomists for standard genome sequencing and annotation.</title>
        <authorList>
            <consortium name="The Broad Institute Genomics Platform"/>
            <consortium name="The Broad Institute Genome Sequencing Center for Infectious Disease"/>
            <person name="Wu L."/>
            <person name="Ma J."/>
        </authorList>
    </citation>
    <scope>NUCLEOTIDE SEQUENCE [LARGE SCALE GENOMIC DNA]</scope>
    <source>
        <strain evidence="4">JCM 16923</strain>
    </source>
</reference>
<dbReference type="InterPro" id="IPR002347">
    <property type="entry name" value="SDR_fam"/>
</dbReference>
<dbReference type="RefSeq" id="WP_344780792.1">
    <property type="nucleotide sequence ID" value="NZ_BAAAZW010000002.1"/>
</dbReference>
<dbReference type="Proteomes" id="UP001418444">
    <property type="component" value="Unassembled WGS sequence"/>
</dbReference>
<dbReference type="Pfam" id="PF13561">
    <property type="entry name" value="adh_short_C2"/>
    <property type="match status" value="1"/>
</dbReference>
<sequence>MTSTPFDLSGKVALVTGGSRGLGRAMVQAFAEAGADVVIASRKLESCEEAAEQVRASTGRRALPLAYHVGDWDAAEPTVDAIYREFGRLDVLVNNAGMSPLYDGVDTITEALWDKVFDVNLKGPFRLSTVAGTRMAAAGGGSIISISSRASQRPRPHTLPYAAAKAGLNAMTVALAHALGPAVRVNAIVAGTFLTDVSKAWDQEAFAKRAETFALRRGGDPAEITGAALYLASEAAGYTTGSLLTVDGGQP</sequence>
<keyword evidence="2" id="KW-0560">Oxidoreductase</keyword>
<dbReference type="Gene3D" id="3.40.50.720">
    <property type="entry name" value="NAD(P)-binding Rossmann-like Domain"/>
    <property type="match status" value="1"/>
</dbReference>
<gene>
    <name evidence="3" type="ORF">GCM10022231_07710</name>
</gene>
<dbReference type="CDD" id="cd05233">
    <property type="entry name" value="SDR_c"/>
    <property type="match status" value="1"/>
</dbReference>
<dbReference type="PRINTS" id="PR00081">
    <property type="entry name" value="GDHRDH"/>
</dbReference>
<dbReference type="EMBL" id="BAAAZW010000002">
    <property type="protein sequence ID" value="GAA3952222.1"/>
    <property type="molecule type" value="Genomic_DNA"/>
</dbReference>
<organism evidence="3 4">
    <name type="scientific">Gordonia caeni</name>
    <dbReference type="NCBI Taxonomy" id="1007097"/>
    <lineage>
        <taxon>Bacteria</taxon>
        <taxon>Bacillati</taxon>
        <taxon>Actinomycetota</taxon>
        <taxon>Actinomycetes</taxon>
        <taxon>Mycobacteriales</taxon>
        <taxon>Gordoniaceae</taxon>
        <taxon>Gordonia</taxon>
    </lineage>
</organism>
<dbReference type="InterPro" id="IPR036291">
    <property type="entry name" value="NAD(P)-bd_dom_sf"/>
</dbReference>
<evidence type="ECO:0000313" key="3">
    <source>
        <dbReference type="EMBL" id="GAA3952222.1"/>
    </source>
</evidence>
<dbReference type="PANTHER" id="PTHR43639:SF1">
    <property type="entry name" value="SHORT-CHAIN DEHYDROGENASE_REDUCTASE FAMILY PROTEIN"/>
    <property type="match status" value="1"/>
</dbReference>
<dbReference type="InterPro" id="IPR020904">
    <property type="entry name" value="Sc_DH/Rdtase_CS"/>
</dbReference>
<name>A0ABP7NRP8_9ACTN</name>
<accession>A0ABP7NRP8</accession>
<dbReference type="NCBIfam" id="NF005559">
    <property type="entry name" value="PRK07231.1"/>
    <property type="match status" value="1"/>
</dbReference>